<evidence type="ECO:0000256" key="5">
    <source>
        <dbReference type="ARBA" id="ARBA00023016"/>
    </source>
</evidence>
<comment type="similarity">
    <text evidence="1">Belongs to the heat shock protein 90 family.</text>
</comment>
<feature type="binding site" evidence="11">
    <location>
        <position position="129"/>
    </location>
    <ligand>
        <name>ATP</name>
        <dbReference type="ChEBI" id="CHEBI:30616"/>
    </ligand>
</feature>
<keyword evidence="4 11" id="KW-0067">ATP-binding</keyword>
<dbReference type="Pfam" id="PF13589">
    <property type="entry name" value="HATPase_c_3"/>
    <property type="match status" value="1"/>
</dbReference>
<dbReference type="InterPro" id="IPR003594">
    <property type="entry name" value="HATPase_dom"/>
</dbReference>
<evidence type="ECO:0000256" key="7">
    <source>
        <dbReference type="ARBA" id="ARBA00067988"/>
    </source>
</evidence>
<proteinExistence type="inferred from homology"/>
<dbReference type="GO" id="GO:0016887">
    <property type="term" value="F:ATP hydrolysis activity"/>
    <property type="evidence" value="ECO:0007669"/>
    <property type="project" value="InterPro"/>
</dbReference>
<evidence type="ECO:0000256" key="11">
    <source>
        <dbReference type="PIRSR" id="PIRSR002583-1"/>
    </source>
</evidence>
<feature type="binding site" evidence="11">
    <location>
        <position position="84"/>
    </location>
    <ligand>
        <name>ATP</name>
        <dbReference type="ChEBI" id="CHEBI:30616"/>
    </ligand>
</feature>
<dbReference type="Gene3D" id="3.30.565.10">
    <property type="entry name" value="Histidine kinase-like ATPase, C-terminal domain"/>
    <property type="match status" value="1"/>
</dbReference>
<dbReference type="PIRSF" id="PIRSF002583">
    <property type="entry name" value="Hsp90"/>
    <property type="match status" value="1"/>
</dbReference>
<evidence type="ECO:0000256" key="8">
    <source>
        <dbReference type="ARBA" id="ARBA00070675"/>
    </source>
</evidence>
<feature type="binding site" evidence="11">
    <location>
        <position position="134"/>
    </location>
    <ligand>
        <name>ATP</name>
        <dbReference type="ChEBI" id="CHEBI:30616"/>
    </ligand>
</feature>
<evidence type="ECO:0000256" key="4">
    <source>
        <dbReference type="ARBA" id="ARBA00022840"/>
    </source>
</evidence>
<dbReference type="InterPro" id="IPR020568">
    <property type="entry name" value="Ribosomal_Su5_D2-typ_SF"/>
</dbReference>
<dbReference type="PRINTS" id="PR00775">
    <property type="entry name" value="HEATSHOCK90"/>
</dbReference>
<keyword evidence="5" id="KW-0346">Stress response</keyword>
<evidence type="ECO:0000256" key="2">
    <source>
        <dbReference type="ARBA" id="ARBA00022490"/>
    </source>
</evidence>
<organism evidence="13 14">
    <name type="scientific">Mucilaginibacter gossypii</name>
    <dbReference type="NCBI Taxonomy" id="551996"/>
    <lineage>
        <taxon>Bacteria</taxon>
        <taxon>Pseudomonadati</taxon>
        <taxon>Bacteroidota</taxon>
        <taxon>Sphingobacteriia</taxon>
        <taxon>Sphingobacteriales</taxon>
        <taxon>Sphingobacteriaceae</taxon>
        <taxon>Mucilaginibacter</taxon>
    </lineage>
</organism>
<dbReference type="InterPro" id="IPR001404">
    <property type="entry name" value="Hsp90_fam"/>
</dbReference>
<dbReference type="GO" id="GO:0140662">
    <property type="term" value="F:ATP-dependent protein folding chaperone"/>
    <property type="evidence" value="ECO:0007669"/>
    <property type="project" value="InterPro"/>
</dbReference>
<evidence type="ECO:0000256" key="6">
    <source>
        <dbReference type="ARBA" id="ARBA00023186"/>
    </source>
</evidence>
<evidence type="ECO:0000256" key="1">
    <source>
        <dbReference type="ARBA" id="ARBA00008239"/>
    </source>
</evidence>
<dbReference type="InterPro" id="IPR020575">
    <property type="entry name" value="Hsp90_N"/>
</dbReference>
<dbReference type="STRING" id="551996.SAMN05192573_101382"/>
<dbReference type="FunFam" id="3.30.565.10:FF:000076">
    <property type="entry name" value="Molecular chaperone HtpG"/>
    <property type="match status" value="1"/>
</dbReference>
<dbReference type="InterPro" id="IPR037196">
    <property type="entry name" value="HSP90_C"/>
</dbReference>
<evidence type="ECO:0000256" key="9">
    <source>
        <dbReference type="ARBA" id="ARBA00079544"/>
    </source>
</evidence>
<dbReference type="Gene3D" id="3.30.230.80">
    <property type="match status" value="1"/>
</dbReference>
<keyword evidence="2" id="KW-0963">Cytoplasm</keyword>
<keyword evidence="14" id="KW-1185">Reference proteome</keyword>
<dbReference type="NCBIfam" id="NF003555">
    <property type="entry name" value="PRK05218.1"/>
    <property type="match status" value="1"/>
</dbReference>
<dbReference type="FunFam" id="3.30.230.80:FF:000008">
    <property type="entry name" value="Molecular chaperone HtpG"/>
    <property type="match status" value="1"/>
</dbReference>
<dbReference type="Pfam" id="PF00183">
    <property type="entry name" value="HSP90"/>
    <property type="match status" value="1"/>
</dbReference>
<dbReference type="AlphaFoldDB" id="A0A1G7NX82"/>
<dbReference type="CDD" id="cd16927">
    <property type="entry name" value="HATPase_Hsp90-like"/>
    <property type="match status" value="1"/>
</dbReference>
<feature type="binding site" evidence="11">
    <location>
        <begin position="149"/>
        <end position="150"/>
    </location>
    <ligand>
        <name>ATP</name>
        <dbReference type="ChEBI" id="CHEBI:30616"/>
    </ligand>
</feature>
<dbReference type="Gene3D" id="1.20.120.790">
    <property type="entry name" value="Heat shock protein 90, C-terminal domain"/>
    <property type="match status" value="1"/>
</dbReference>
<evidence type="ECO:0000256" key="10">
    <source>
        <dbReference type="ARBA" id="ARBA00080411"/>
    </source>
</evidence>
<gene>
    <name evidence="13" type="ORF">SAMN05192573_101382</name>
</gene>
<evidence type="ECO:0000256" key="3">
    <source>
        <dbReference type="ARBA" id="ARBA00022741"/>
    </source>
</evidence>
<dbReference type="GO" id="GO:0051082">
    <property type="term" value="F:unfolded protein binding"/>
    <property type="evidence" value="ECO:0007669"/>
    <property type="project" value="InterPro"/>
</dbReference>
<feature type="binding site" evidence="11">
    <location>
        <position position="88"/>
    </location>
    <ligand>
        <name>ATP</name>
        <dbReference type="ChEBI" id="CHEBI:30616"/>
    </ligand>
</feature>
<keyword evidence="3 11" id="KW-0547">Nucleotide-binding</keyword>
<evidence type="ECO:0000313" key="13">
    <source>
        <dbReference type="EMBL" id="SDF78614.1"/>
    </source>
</evidence>
<evidence type="ECO:0000313" key="14">
    <source>
        <dbReference type="Proteomes" id="UP000199705"/>
    </source>
</evidence>
<feature type="binding site" evidence="11">
    <location>
        <position position="391"/>
    </location>
    <ligand>
        <name>ATP</name>
        <dbReference type="ChEBI" id="CHEBI:30616"/>
    </ligand>
</feature>
<feature type="domain" description="Histidine kinase/HSP90-like ATPase" evidence="12">
    <location>
        <begin position="77"/>
        <end position="231"/>
    </location>
</feature>
<dbReference type="Proteomes" id="UP000199705">
    <property type="component" value="Unassembled WGS sequence"/>
</dbReference>
<dbReference type="SUPFAM" id="SSF55874">
    <property type="entry name" value="ATPase domain of HSP90 chaperone/DNA topoisomerase II/histidine kinase"/>
    <property type="match status" value="1"/>
</dbReference>
<accession>A0A1G7NX82</accession>
<evidence type="ECO:0000259" key="12">
    <source>
        <dbReference type="SMART" id="SM00387"/>
    </source>
</evidence>
<dbReference type="Gene3D" id="3.40.50.11260">
    <property type="match status" value="1"/>
</dbReference>
<dbReference type="SMART" id="SM00387">
    <property type="entry name" value="HATPase_c"/>
    <property type="match status" value="1"/>
</dbReference>
<dbReference type="EMBL" id="FNCG01000001">
    <property type="protein sequence ID" value="SDF78614.1"/>
    <property type="molecule type" value="Genomic_DNA"/>
</dbReference>
<dbReference type="SUPFAM" id="SSF110942">
    <property type="entry name" value="HSP90 C-terminal domain"/>
    <property type="match status" value="1"/>
</dbReference>
<dbReference type="PANTHER" id="PTHR11528">
    <property type="entry name" value="HEAT SHOCK PROTEIN 90 FAMILY MEMBER"/>
    <property type="match status" value="1"/>
</dbReference>
<name>A0A1G7NX82_9SPHI</name>
<dbReference type="GO" id="GO:0005524">
    <property type="term" value="F:ATP binding"/>
    <property type="evidence" value="ECO:0007669"/>
    <property type="project" value="UniProtKB-KW"/>
</dbReference>
<dbReference type="SUPFAM" id="SSF54211">
    <property type="entry name" value="Ribosomal protein S5 domain 2-like"/>
    <property type="match status" value="1"/>
</dbReference>
<sequence>MVPRNDGWIGLTSTTNLTKSSLTCHFDNTLTIGTFIDNTIATNIKSTILNIVMQEKGSISIHTENIFPIIKKFLYSDNEIFLRELVSNAVDATQKIKRLASLGQYTGELGDLRVEVAFDADKKTITISDNGIGMTAEEIKKYINQIAFSGATEFMEKFKEAKDANEIIGRFGLGFYSAFMVADKVEIQTLSYQEGAEPAFWVCDGSTEFEIGEGILEERGTEITLYINDESAEFLSQYKLQEILDKYCKFLPVPIKFGTKTESVEDGVDEEGKPKYTSVEVDNIVNTTNPIWTKAPSELKDEDYLDFYKQLYPFSEDPLFWIHLNVDYPFNLTGVLYFPKLKNDFEFQKNKIKLFSRQVFITDEVKDIVPEFLMLLHGVIDSPDIPLNVSRSFLQADSNVKKINSYITKKVADKLADLFKADRKAYEEKWTDIGLFVKYGMVSEDKFYDKAKDFVLVTNTEKQNFTLPEYKDKVEANQTDKDGQLVYIYTNDPAKQDSFIQSANKKGYDVLVMNSPIDNHFISQLEQKLEKTSLKRVDADVADKLIKKDDALETVLTEEQSTQVKSIFDKAINRPAYNVQIESLNPDELPVTVTMDEFMRRMKDMAAMGGGMSFYGNMPDNYKVIVNGNHKLVSRILQEEDETVQAQLSKQAFDLALLSQGLLTGADLTEFVKRSVSLI</sequence>
<feature type="binding site" evidence="11">
    <location>
        <position position="221"/>
    </location>
    <ligand>
        <name>ATP</name>
        <dbReference type="ChEBI" id="CHEBI:30616"/>
    </ligand>
</feature>
<protein>
    <recommendedName>
        <fullName evidence="8">Chaperone protein HtpG</fullName>
    </recommendedName>
    <alternativeName>
        <fullName evidence="7">Chaperone protein htpG</fullName>
    </alternativeName>
    <alternativeName>
        <fullName evidence="9 10">Heat shock protein HtpG</fullName>
    </alternativeName>
</protein>
<dbReference type="InterPro" id="IPR036890">
    <property type="entry name" value="HATPase_C_sf"/>
</dbReference>
<keyword evidence="6" id="KW-0143">Chaperone</keyword>
<reference evidence="14" key="1">
    <citation type="submission" date="2016-10" db="EMBL/GenBank/DDBJ databases">
        <authorList>
            <person name="Varghese N."/>
            <person name="Submissions S."/>
        </authorList>
    </citation>
    <scope>NUCLEOTIDE SEQUENCE [LARGE SCALE GENOMIC DNA]</scope>
    <source>
        <strain evidence="14">Gh-67</strain>
    </source>
</reference>